<dbReference type="SMART" id="SM00836">
    <property type="entry name" value="DALR_1"/>
    <property type="match status" value="1"/>
</dbReference>
<dbReference type="Proteomes" id="UP001223079">
    <property type="component" value="Unassembled WGS sequence"/>
</dbReference>
<dbReference type="Gene3D" id="1.10.730.10">
    <property type="entry name" value="Isoleucyl-tRNA Synthetase, Domain 1"/>
    <property type="match status" value="1"/>
</dbReference>
<keyword evidence="2 8" id="KW-0436">Ligase</keyword>
<dbReference type="SUPFAM" id="SSF47323">
    <property type="entry name" value="Anticodon-binding domain of a subclass of class I aminoacyl-tRNA synthetases"/>
    <property type="match status" value="1"/>
</dbReference>
<gene>
    <name evidence="8" type="primary">argS</name>
    <name evidence="12" type="ORF">J2S23_001169</name>
</gene>
<feature type="domain" description="Arginyl tRNA synthetase N-terminal" evidence="11">
    <location>
        <begin position="1"/>
        <end position="83"/>
    </location>
</feature>
<evidence type="ECO:0000259" key="11">
    <source>
        <dbReference type="SMART" id="SM01016"/>
    </source>
</evidence>
<keyword evidence="5 8" id="KW-0648">Protein biosynthesis</keyword>
<dbReference type="Pfam" id="PF05746">
    <property type="entry name" value="DALR_1"/>
    <property type="match status" value="1"/>
</dbReference>
<dbReference type="GO" id="GO:0004814">
    <property type="term" value="F:arginine-tRNA ligase activity"/>
    <property type="evidence" value="ECO:0007669"/>
    <property type="project" value="UniProtKB-EC"/>
</dbReference>
<dbReference type="SMART" id="SM01016">
    <property type="entry name" value="Arg_tRNA_synt_N"/>
    <property type="match status" value="1"/>
</dbReference>
<dbReference type="InterPro" id="IPR001278">
    <property type="entry name" value="Arg-tRNA-ligase"/>
</dbReference>
<dbReference type="CDD" id="cd07956">
    <property type="entry name" value="Anticodon_Ia_Arg"/>
    <property type="match status" value="1"/>
</dbReference>
<comment type="subunit">
    <text evidence="8">Monomer.</text>
</comment>
<keyword evidence="6 8" id="KW-0030">Aminoacyl-tRNA synthetase</keyword>
<organism evidence="12 13">
    <name type="scientific">Streptococcus moroccensis</name>
    <dbReference type="NCBI Taxonomy" id="1451356"/>
    <lineage>
        <taxon>Bacteria</taxon>
        <taxon>Bacillati</taxon>
        <taxon>Bacillota</taxon>
        <taxon>Bacilli</taxon>
        <taxon>Lactobacillales</taxon>
        <taxon>Streptococcaceae</taxon>
        <taxon>Streptococcus</taxon>
    </lineage>
</organism>
<evidence type="ECO:0000259" key="10">
    <source>
        <dbReference type="SMART" id="SM00836"/>
    </source>
</evidence>
<keyword evidence="13" id="KW-1185">Reference proteome</keyword>
<feature type="domain" description="DALR anticodon binding" evidence="10">
    <location>
        <begin position="450"/>
        <end position="563"/>
    </location>
</feature>
<keyword evidence="3 8" id="KW-0547">Nucleotide-binding</keyword>
<comment type="caution">
    <text evidence="12">The sequence shown here is derived from an EMBL/GenBank/DDBJ whole genome shotgun (WGS) entry which is preliminary data.</text>
</comment>
<dbReference type="SUPFAM" id="SSF52374">
    <property type="entry name" value="Nucleotidylyl transferase"/>
    <property type="match status" value="1"/>
</dbReference>
<dbReference type="PANTHER" id="PTHR11956">
    <property type="entry name" value="ARGINYL-TRNA SYNTHETASE"/>
    <property type="match status" value="1"/>
</dbReference>
<reference evidence="12 13" key="1">
    <citation type="submission" date="2023-07" db="EMBL/GenBank/DDBJ databases">
        <title>Genomic Encyclopedia of Type Strains, Phase IV (KMG-IV): sequencing the most valuable type-strain genomes for metagenomic binning, comparative biology and taxonomic classification.</title>
        <authorList>
            <person name="Goeker M."/>
        </authorList>
    </citation>
    <scope>NUCLEOTIDE SEQUENCE [LARGE SCALE GENOMIC DNA]</scope>
    <source>
        <strain evidence="12 13">DSM 105143</strain>
    </source>
</reference>
<evidence type="ECO:0000256" key="8">
    <source>
        <dbReference type="HAMAP-Rule" id="MF_00123"/>
    </source>
</evidence>
<proteinExistence type="inferred from homology"/>
<dbReference type="Pfam" id="PF00750">
    <property type="entry name" value="tRNA-synt_1d"/>
    <property type="match status" value="1"/>
</dbReference>
<dbReference type="HAMAP" id="MF_00123">
    <property type="entry name" value="Arg_tRNA_synth"/>
    <property type="match status" value="1"/>
</dbReference>
<dbReference type="Gene3D" id="3.40.50.620">
    <property type="entry name" value="HUPs"/>
    <property type="match status" value="1"/>
</dbReference>
<evidence type="ECO:0000256" key="9">
    <source>
        <dbReference type="RuleBase" id="RU363038"/>
    </source>
</evidence>
<sequence>MDSKLQAAKSLAAILPSLDESAILNLLEKPKSADLGDIAFPAFSLAKVERKAPQAIASDIAEKIDATGFSKVVATGPYVNFFLDKTTVSGQILKDVITLGADFGQSDLGQGQNVVIDLSSPNIAKPFSVGHLRSTVIGDALSNIFQKIGYKTVKVNHLGDWGKQFGLLIVAYKLWGDKAAVEANPISELLKLYVRINDEVKDHPEYDDEARAWFRKLEAGDAEALELWQWFRDESLVEFDRIYQQMNVTFDSLNGEAFYNDKMDEVVELLTEKNLLTESKGAQVVDLTKYGIEHPALIKKSDGATLYITRDIAAALYRKRHYDFAKSIYVVGQEQAAHFKQLKAVLKEMGYDWSDDITHVSFGLVTKGGAKLSTRKGNVILLEPTLQEAITRAQAQIDAKNPNLTDKEAVAHAVGVGAIKFYDLKTDRNNGYDFDLEAMVSFEGETGPYVQYAHARIQSILRKADFTPDATQAYSLDDAESWDILTLLQAFGATVQRAANNFEPSIIAKYAINLAQAFNKFYAHTRILDDSSERDSRLALAYATGLILKESLRLLGVDAPTEM</sequence>
<dbReference type="InterPro" id="IPR036695">
    <property type="entry name" value="Arg-tRNA-synth_N_sf"/>
</dbReference>
<comment type="subcellular location">
    <subcellularLocation>
        <location evidence="8">Cytoplasm</location>
    </subcellularLocation>
</comment>
<keyword evidence="4 8" id="KW-0067">ATP-binding</keyword>
<dbReference type="SUPFAM" id="SSF55190">
    <property type="entry name" value="Arginyl-tRNA synthetase (ArgRS), N-terminal 'additional' domain"/>
    <property type="match status" value="1"/>
</dbReference>
<evidence type="ECO:0000256" key="2">
    <source>
        <dbReference type="ARBA" id="ARBA00022598"/>
    </source>
</evidence>
<dbReference type="InterPro" id="IPR009080">
    <property type="entry name" value="tRNAsynth_Ia_anticodon-bd"/>
</dbReference>
<dbReference type="InterPro" id="IPR008909">
    <property type="entry name" value="DALR_anticod-bd"/>
</dbReference>
<dbReference type="Gene3D" id="3.30.1360.70">
    <property type="entry name" value="Arginyl tRNA synthetase N-terminal domain"/>
    <property type="match status" value="1"/>
</dbReference>
<dbReference type="NCBIfam" id="TIGR00456">
    <property type="entry name" value="argS"/>
    <property type="match status" value="1"/>
</dbReference>
<accession>A0ABT9YRU7</accession>
<dbReference type="PANTHER" id="PTHR11956:SF5">
    <property type="entry name" value="ARGININE--TRNA LIGASE, CYTOPLASMIC"/>
    <property type="match status" value="1"/>
</dbReference>
<protein>
    <recommendedName>
        <fullName evidence="8">Arginine--tRNA ligase</fullName>
        <ecNumber evidence="8">6.1.1.19</ecNumber>
    </recommendedName>
    <alternativeName>
        <fullName evidence="8">Arginyl-tRNA synthetase</fullName>
        <shortName evidence="8">ArgRS</shortName>
    </alternativeName>
</protein>
<dbReference type="EC" id="6.1.1.19" evidence="8"/>
<dbReference type="InterPro" id="IPR005148">
    <property type="entry name" value="Arg-tRNA-synth_N"/>
</dbReference>
<evidence type="ECO:0000256" key="4">
    <source>
        <dbReference type="ARBA" id="ARBA00022840"/>
    </source>
</evidence>
<dbReference type="InterPro" id="IPR014729">
    <property type="entry name" value="Rossmann-like_a/b/a_fold"/>
</dbReference>
<evidence type="ECO:0000256" key="7">
    <source>
        <dbReference type="ARBA" id="ARBA00049339"/>
    </source>
</evidence>
<comment type="similarity">
    <text evidence="1 8 9">Belongs to the class-I aminoacyl-tRNA synthetase family.</text>
</comment>
<name>A0ABT9YRU7_9STRE</name>
<keyword evidence="8" id="KW-0963">Cytoplasm</keyword>
<dbReference type="CDD" id="cd00671">
    <property type="entry name" value="ArgRS_core"/>
    <property type="match status" value="1"/>
</dbReference>
<dbReference type="PRINTS" id="PR01038">
    <property type="entry name" value="TRNASYNTHARG"/>
</dbReference>
<comment type="catalytic activity">
    <reaction evidence="7 8">
        <text>tRNA(Arg) + L-arginine + ATP = L-arginyl-tRNA(Arg) + AMP + diphosphate</text>
        <dbReference type="Rhea" id="RHEA:20301"/>
        <dbReference type="Rhea" id="RHEA-COMP:9658"/>
        <dbReference type="Rhea" id="RHEA-COMP:9673"/>
        <dbReference type="ChEBI" id="CHEBI:30616"/>
        <dbReference type="ChEBI" id="CHEBI:32682"/>
        <dbReference type="ChEBI" id="CHEBI:33019"/>
        <dbReference type="ChEBI" id="CHEBI:78442"/>
        <dbReference type="ChEBI" id="CHEBI:78513"/>
        <dbReference type="ChEBI" id="CHEBI:456215"/>
        <dbReference type="EC" id="6.1.1.19"/>
    </reaction>
</comment>
<dbReference type="EMBL" id="JAUSTM010000009">
    <property type="protein sequence ID" value="MDQ0222617.1"/>
    <property type="molecule type" value="Genomic_DNA"/>
</dbReference>
<evidence type="ECO:0000256" key="5">
    <source>
        <dbReference type="ARBA" id="ARBA00022917"/>
    </source>
</evidence>
<feature type="short sequence motif" description="'HIGH' region" evidence="8">
    <location>
        <begin position="121"/>
        <end position="131"/>
    </location>
</feature>
<evidence type="ECO:0000256" key="1">
    <source>
        <dbReference type="ARBA" id="ARBA00005594"/>
    </source>
</evidence>
<evidence type="ECO:0000256" key="6">
    <source>
        <dbReference type="ARBA" id="ARBA00023146"/>
    </source>
</evidence>
<evidence type="ECO:0000256" key="3">
    <source>
        <dbReference type="ARBA" id="ARBA00022741"/>
    </source>
</evidence>
<evidence type="ECO:0000313" key="12">
    <source>
        <dbReference type="EMBL" id="MDQ0222617.1"/>
    </source>
</evidence>
<dbReference type="Pfam" id="PF03485">
    <property type="entry name" value="Arg_tRNA_synt_N"/>
    <property type="match status" value="1"/>
</dbReference>
<evidence type="ECO:0000313" key="13">
    <source>
        <dbReference type="Proteomes" id="UP001223079"/>
    </source>
</evidence>
<dbReference type="InterPro" id="IPR035684">
    <property type="entry name" value="ArgRS_core"/>
</dbReference>
<dbReference type="RefSeq" id="WP_307121808.1">
    <property type="nucleotide sequence ID" value="NZ_JAUSTM010000009.1"/>
</dbReference>